<dbReference type="RefSeq" id="XP_009012910.1">
    <property type="nucleotide sequence ID" value="XM_009014662.1"/>
</dbReference>
<dbReference type="FunCoup" id="T1FP35">
    <property type="interactions" value="677"/>
</dbReference>
<evidence type="ECO:0000256" key="1">
    <source>
        <dbReference type="ARBA" id="ARBA00004141"/>
    </source>
</evidence>
<dbReference type="HOGENOM" id="CLU_003655_3_1_1"/>
<dbReference type="GO" id="GO:0036064">
    <property type="term" value="C:ciliary basal body"/>
    <property type="evidence" value="ECO:0000318"/>
    <property type="project" value="GO_Central"/>
</dbReference>
<dbReference type="EMBL" id="AMQM01003103">
    <property type="status" value="NOT_ANNOTATED_CDS"/>
    <property type="molecule type" value="Genomic_DNA"/>
</dbReference>
<feature type="transmembrane region" description="Helical" evidence="7">
    <location>
        <begin position="84"/>
        <end position="105"/>
    </location>
</feature>
<dbReference type="PANTHER" id="PTHR13317:SF4">
    <property type="entry name" value="TRANSMEMBRANE ANTERIOR POSTERIOR TRANSFORMATION PROTEIN 1 HOMOLOG"/>
    <property type="match status" value="1"/>
</dbReference>
<evidence type="ECO:0000256" key="6">
    <source>
        <dbReference type="SAM" id="MobiDB-lite"/>
    </source>
</evidence>
<comment type="similarity">
    <text evidence="2">Belongs to the TAPT1 family.</text>
</comment>
<dbReference type="AlphaFoldDB" id="T1FP35"/>
<feature type="region of interest" description="Disordered" evidence="6">
    <location>
        <begin position="521"/>
        <end position="547"/>
    </location>
</feature>
<keyword evidence="4 7" id="KW-1133">Transmembrane helix</keyword>
<keyword evidence="10" id="KW-1185">Reference proteome</keyword>
<dbReference type="EMBL" id="KB096023">
    <property type="protein sequence ID" value="ESO08888.1"/>
    <property type="molecule type" value="Genomic_DNA"/>
</dbReference>
<proteinExistence type="inferred from homology"/>
<feature type="transmembrane region" description="Helical" evidence="7">
    <location>
        <begin position="215"/>
        <end position="239"/>
    </location>
</feature>
<feature type="region of interest" description="Disordered" evidence="6">
    <location>
        <begin position="453"/>
        <end position="474"/>
    </location>
</feature>
<dbReference type="PANTHER" id="PTHR13317">
    <property type="entry name" value="TRANSMEMBRANE ANTERIOR POSTERIOR TRANSFORMATION PROTEIN 1 HOMOLOG"/>
    <property type="match status" value="1"/>
</dbReference>
<feature type="compositionally biased region" description="Low complexity" evidence="6">
    <location>
        <begin position="453"/>
        <end position="464"/>
    </location>
</feature>
<dbReference type="GO" id="GO:0005789">
    <property type="term" value="C:endoplasmic reticulum membrane"/>
    <property type="evidence" value="ECO:0000318"/>
    <property type="project" value="GO_Central"/>
</dbReference>
<keyword evidence="5 7" id="KW-0472">Membrane</keyword>
<sequence>MADDKLSTAKISTKSKTDCTISSSTSSPMSGKKKPQRCKRLSLWEYLSYEVTRNYWLENDEAKFQERRKRVYSFIKIPKELEKFMIYGFFQCLDAFLFIFTFLPLRILKSFIKVFFKCCFRFSSNSGSSSRGLLDPAEKCDVLKLFVLLVCCLLMNLVDVSVMYHVIRGQTVIKLYIFFNMLDVADKLCSSFGQDILDSLFWTATERKSRVRDKILLIPHVALAIVYVFLHTILVLLQANTLNVAFNSHNKALLTIMMSNNFVELKASVFKKFEKNNLFQMSCSDVRERFHLLVLLLIVAIRNLAQFSWSLDHFWVLFPDMLLVMLCELLVDWVKHAFITKFNDISFDVYREYNVSLAYDIVGSRHPTAFSDHLDVVSRRMGFIPLPLAVLLVRIIMNSIQVRTFIDAVIIVIFFICLLTFKILTSIVLLGFAHKLIKENKDILLKTNLANTETTQQQQPQQPENVKSPSKDDIDVMKTTQEYGEIIEDMNSFRRSQSMGEFVEDNDMKLISSDNKTNIINNNINNNNNNNNHQNGDAEDDGDDDIGDEVDKELLKRKYSLNSPGSMLYNSTVSLDSVLENEVMKNDLQLIESLKQAINEEKGLNSSHINPNDVTLTANEIIADESFEGNKRKKSPHRKMDSTTADQQPLSEVDRYTMCCNRII</sequence>
<dbReference type="eggNOG" id="KOG2490">
    <property type="taxonomic scope" value="Eukaryota"/>
</dbReference>
<protein>
    <submittedName>
        <fullName evidence="8 9">Uncharacterized protein</fullName>
    </submittedName>
</protein>
<evidence type="ECO:0000256" key="2">
    <source>
        <dbReference type="ARBA" id="ARBA00008803"/>
    </source>
</evidence>
<evidence type="ECO:0000256" key="7">
    <source>
        <dbReference type="SAM" id="Phobius"/>
    </source>
</evidence>
<feature type="region of interest" description="Disordered" evidence="6">
    <location>
        <begin position="627"/>
        <end position="649"/>
    </location>
</feature>
<evidence type="ECO:0000313" key="8">
    <source>
        <dbReference type="EMBL" id="ESO08888.1"/>
    </source>
</evidence>
<feature type="region of interest" description="Disordered" evidence="6">
    <location>
        <begin position="1"/>
        <end position="34"/>
    </location>
</feature>
<keyword evidence="3 7" id="KW-0812">Transmembrane</keyword>
<comment type="subcellular location">
    <subcellularLocation>
        <location evidence="1">Membrane</location>
        <topology evidence="1">Multi-pass membrane protein</topology>
    </subcellularLocation>
</comment>
<feature type="transmembrane region" description="Helical" evidence="7">
    <location>
        <begin position="251"/>
        <end position="269"/>
    </location>
</feature>
<feature type="compositionally biased region" description="Low complexity" evidence="6">
    <location>
        <begin position="10"/>
        <end position="30"/>
    </location>
</feature>
<feature type="transmembrane region" description="Helical" evidence="7">
    <location>
        <begin position="383"/>
        <end position="402"/>
    </location>
</feature>
<evidence type="ECO:0000256" key="4">
    <source>
        <dbReference type="ARBA" id="ARBA00022989"/>
    </source>
</evidence>
<dbReference type="OrthoDB" id="29023at2759"/>
<dbReference type="CTD" id="20210582"/>
<dbReference type="STRING" id="6412.T1FP35"/>
<dbReference type="Pfam" id="PF05346">
    <property type="entry name" value="DUF747"/>
    <property type="match status" value="1"/>
</dbReference>
<gene>
    <name evidence="9" type="primary">20210582</name>
    <name evidence="8" type="ORF">HELRODRAFT_186784</name>
</gene>
<feature type="compositionally biased region" description="Acidic residues" evidence="6">
    <location>
        <begin position="537"/>
        <end position="547"/>
    </location>
</feature>
<evidence type="ECO:0000256" key="3">
    <source>
        <dbReference type="ARBA" id="ARBA00022692"/>
    </source>
</evidence>
<dbReference type="InParanoid" id="T1FP35"/>
<feature type="transmembrane region" description="Helical" evidence="7">
    <location>
        <begin position="408"/>
        <end position="433"/>
    </location>
</feature>
<reference evidence="8 10" key="2">
    <citation type="journal article" date="2013" name="Nature">
        <title>Insights into bilaterian evolution from three spiralian genomes.</title>
        <authorList>
            <person name="Simakov O."/>
            <person name="Marletaz F."/>
            <person name="Cho S.J."/>
            <person name="Edsinger-Gonzales E."/>
            <person name="Havlak P."/>
            <person name="Hellsten U."/>
            <person name="Kuo D.H."/>
            <person name="Larsson T."/>
            <person name="Lv J."/>
            <person name="Arendt D."/>
            <person name="Savage R."/>
            <person name="Osoegawa K."/>
            <person name="de Jong P."/>
            <person name="Grimwood J."/>
            <person name="Chapman J.A."/>
            <person name="Shapiro H."/>
            <person name="Aerts A."/>
            <person name="Otillar R.P."/>
            <person name="Terry A.Y."/>
            <person name="Boore J.L."/>
            <person name="Grigoriev I.V."/>
            <person name="Lindberg D.R."/>
            <person name="Seaver E.C."/>
            <person name="Weisblat D.A."/>
            <person name="Putnam N.H."/>
            <person name="Rokhsar D.S."/>
        </authorList>
    </citation>
    <scope>NUCLEOTIDE SEQUENCE</scope>
</reference>
<feature type="transmembrane region" description="Helical" evidence="7">
    <location>
        <begin position="290"/>
        <end position="309"/>
    </location>
</feature>
<name>T1FP35_HELRO</name>
<dbReference type="Proteomes" id="UP000015101">
    <property type="component" value="Unassembled WGS sequence"/>
</dbReference>
<accession>T1FP35</accession>
<reference evidence="10" key="1">
    <citation type="submission" date="2012-12" db="EMBL/GenBank/DDBJ databases">
        <authorList>
            <person name="Hellsten U."/>
            <person name="Grimwood J."/>
            <person name="Chapman J.A."/>
            <person name="Shapiro H."/>
            <person name="Aerts A."/>
            <person name="Otillar R.P."/>
            <person name="Terry A.Y."/>
            <person name="Boore J.L."/>
            <person name="Simakov O."/>
            <person name="Marletaz F."/>
            <person name="Cho S.-J."/>
            <person name="Edsinger-Gonzales E."/>
            <person name="Havlak P."/>
            <person name="Kuo D.-H."/>
            <person name="Larsson T."/>
            <person name="Lv J."/>
            <person name="Arendt D."/>
            <person name="Savage R."/>
            <person name="Osoegawa K."/>
            <person name="de Jong P."/>
            <person name="Lindberg D.R."/>
            <person name="Seaver E.C."/>
            <person name="Weisblat D.A."/>
            <person name="Putnam N.H."/>
            <person name="Grigoriev I.V."/>
            <person name="Rokhsar D.S."/>
        </authorList>
    </citation>
    <scope>NUCLEOTIDE SEQUENCE</scope>
</reference>
<reference evidence="9" key="3">
    <citation type="submission" date="2015-06" db="UniProtKB">
        <authorList>
            <consortium name="EnsemblMetazoa"/>
        </authorList>
    </citation>
    <scope>IDENTIFICATION</scope>
</reference>
<dbReference type="InterPro" id="IPR008010">
    <property type="entry name" value="Tatp1"/>
</dbReference>
<dbReference type="EnsemblMetazoa" id="HelroT186784">
    <property type="protein sequence ID" value="HelroP186784"/>
    <property type="gene ID" value="HelroG186784"/>
</dbReference>
<organism evidence="9 10">
    <name type="scientific">Helobdella robusta</name>
    <name type="common">Californian leech</name>
    <dbReference type="NCBI Taxonomy" id="6412"/>
    <lineage>
        <taxon>Eukaryota</taxon>
        <taxon>Metazoa</taxon>
        <taxon>Spiralia</taxon>
        <taxon>Lophotrochozoa</taxon>
        <taxon>Annelida</taxon>
        <taxon>Clitellata</taxon>
        <taxon>Hirudinea</taxon>
        <taxon>Rhynchobdellida</taxon>
        <taxon>Glossiphoniidae</taxon>
        <taxon>Helobdella</taxon>
    </lineage>
</organism>
<evidence type="ECO:0000313" key="9">
    <source>
        <dbReference type="EnsemblMetazoa" id="HelroP186784"/>
    </source>
</evidence>
<dbReference type="GO" id="GO:0045724">
    <property type="term" value="P:positive regulation of cilium assembly"/>
    <property type="evidence" value="ECO:0000318"/>
    <property type="project" value="GO_Central"/>
</dbReference>
<dbReference type="KEGG" id="hro:HELRODRAFT_186784"/>
<dbReference type="GeneID" id="20210582"/>
<evidence type="ECO:0000256" key="5">
    <source>
        <dbReference type="ARBA" id="ARBA00023136"/>
    </source>
</evidence>
<feature type="transmembrane region" description="Helical" evidence="7">
    <location>
        <begin position="145"/>
        <end position="167"/>
    </location>
</feature>
<evidence type="ECO:0000313" key="10">
    <source>
        <dbReference type="Proteomes" id="UP000015101"/>
    </source>
</evidence>
<feature type="compositionally biased region" description="Low complexity" evidence="6">
    <location>
        <begin position="521"/>
        <end position="532"/>
    </location>
</feature>